<dbReference type="InterPro" id="IPR002347">
    <property type="entry name" value="SDR_fam"/>
</dbReference>
<gene>
    <name evidence="3" type="ORF">IQ35_03262</name>
</gene>
<keyword evidence="2" id="KW-0560">Oxidoreductase</keyword>
<evidence type="ECO:0000313" key="4">
    <source>
        <dbReference type="Proteomes" id="UP000316624"/>
    </source>
</evidence>
<accession>A0A562K7P8</accession>
<dbReference type="GO" id="GO:0009062">
    <property type="term" value="P:fatty acid catabolic process"/>
    <property type="evidence" value="ECO:0007669"/>
    <property type="project" value="InterPro"/>
</dbReference>
<name>A0A562K7P8_SPHWJ</name>
<keyword evidence="4" id="KW-1185">Reference proteome</keyword>
<protein>
    <submittedName>
        <fullName evidence="3">NAD(P)-dependent dehydrogenase (Short-subunit alcohol dehydrogenase family)</fullName>
    </submittedName>
</protein>
<dbReference type="PRINTS" id="PR00081">
    <property type="entry name" value="GDHRDH"/>
</dbReference>
<dbReference type="PANTHER" id="PTHR43296:SF2">
    <property type="entry name" value="PEROXISOMAL 2,4-DIENOYL-COA REDUCTASE [(3E)-ENOYL-COA-PRODUCING]"/>
    <property type="match status" value="1"/>
</dbReference>
<comment type="caution">
    <text evidence="3">The sequence shown here is derived from an EMBL/GenBank/DDBJ whole genome shotgun (WGS) entry which is preliminary data.</text>
</comment>
<evidence type="ECO:0000256" key="1">
    <source>
        <dbReference type="ARBA" id="ARBA00022857"/>
    </source>
</evidence>
<reference evidence="3 4" key="1">
    <citation type="journal article" date="2015" name="Stand. Genomic Sci.">
        <title>Genomic Encyclopedia of Bacterial and Archaeal Type Strains, Phase III: the genomes of soil and plant-associated and newly described type strains.</title>
        <authorList>
            <person name="Whitman W.B."/>
            <person name="Woyke T."/>
            <person name="Klenk H.P."/>
            <person name="Zhou Y."/>
            <person name="Lilburn T.G."/>
            <person name="Beck B.J."/>
            <person name="De Vos P."/>
            <person name="Vandamme P."/>
            <person name="Eisen J.A."/>
            <person name="Garrity G."/>
            <person name="Hugenholtz P."/>
            <person name="Kyrpides N.C."/>
        </authorList>
    </citation>
    <scope>NUCLEOTIDE SEQUENCE [LARGE SCALE GENOMIC DNA]</scope>
    <source>
        <strain evidence="3 4">CGMCC 1.7748</strain>
    </source>
</reference>
<dbReference type="EMBL" id="VLKK01000016">
    <property type="protein sequence ID" value="TWH91448.1"/>
    <property type="molecule type" value="Genomic_DNA"/>
</dbReference>
<dbReference type="InterPro" id="IPR036291">
    <property type="entry name" value="NAD(P)-bd_dom_sf"/>
</dbReference>
<dbReference type="RefSeq" id="WP_021246195.1">
    <property type="nucleotide sequence ID" value="NZ_JACIIY010000036.1"/>
</dbReference>
<dbReference type="GO" id="GO:0008670">
    <property type="term" value="F:2,4-dienoyl-CoA reductase (NADPH) activity"/>
    <property type="evidence" value="ECO:0007669"/>
    <property type="project" value="InterPro"/>
</dbReference>
<proteinExistence type="predicted"/>
<dbReference type="Proteomes" id="UP000316624">
    <property type="component" value="Unassembled WGS sequence"/>
</dbReference>
<dbReference type="Pfam" id="PF13561">
    <property type="entry name" value="adh_short_C2"/>
    <property type="match status" value="1"/>
</dbReference>
<evidence type="ECO:0000256" key="2">
    <source>
        <dbReference type="ARBA" id="ARBA00023002"/>
    </source>
</evidence>
<sequence>MSRLPTTFLAHKRILITGGGSGLGQRMAIGMASLGAKMIICGRHMEKLQETVAQIEAAGGKCQAFECDIRQPEMIDGLLDQIWAEAPLDVLINNAAGNFLARTETLSPRAVEAVIRVSLLGGLWMTIAAGKRWIDKGQRGVVLSVLASGVGNGRPFTVPLTISKAAMLAMTKSLAQEWGPKGIRLVGLAPGLFPTPATAARLHPDVTDPEAELAKDIPLRRAGQTDDLVDLSSFLVSDAASYISGEMISIDGASGLTGPRADRMFEWTDAQWDTLRKG</sequence>
<keyword evidence="1" id="KW-0521">NADP</keyword>
<dbReference type="PANTHER" id="PTHR43296">
    <property type="entry name" value="PEROXISOMAL 2,4-DIENOYL-COA REDUCTASE"/>
    <property type="match status" value="1"/>
</dbReference>
<dbReference type="SUPFAM" id="SSF51735">
    <property type="entry name" value="NAD(P)-binding Rossmann-fold domains"/>
    <property type="match status" value="1"/>
</dbReference>
<organism evidence="3 4">
    <name type="scientific">Sphingobium wenxiniae (strain DSM 21828 / CGMCC 1.7748 / JZ-1)</name>
    <dbReference type="NCBI Taxonomy" id="595605"/>
    <lineage>
        <taxon>Bacteria</taxon>
        <taxon>Pseudomonadati</taxon>
        <taxon>Pseudomonadota</taxon>
        <taxon>Alphaproteobacteria</taxon>
        <taxon>Sphingomonadales</taxon>
        <taxon>Sphingomonadaceae</taxon>
        <taxon>Sphingobium</taxon>
    </lineage>
</organism>
<dbReference type="InterPro" id="IPR045017">
    <property type="entry name" value="DECR2-like"/>
</dbReference>
<dbReference type="AlphaFoldDB" id="A0A562K7P8"/>
<evidence type="ECO:0000313" key="3">
    <source>
        <dbReference type="EMBL" id="TWH91448.1"/>
    </source>
</evidence>
<dbReference type="Gene3D" id="3.40.50.720">
    <property type="entry name" value="NAD(P)-binding Rossmann-like Domain"/>
    <property type="match status" value="1"/>
</dbReference>